<dbReference type="RefSeq" id="WP_146458465.1">
    <property type="nucleotide sequence ID" value="NZ_SJPW01000003.1"/>
</dbReference>
<keyword evidence="2" id="KW-0732">Signal</keyword>
<proteinExistence type="predicted"/>
<feature type="signal peptide" evidence="2">
    <location>
        <begin position="1"/>
        <end position="33"/>
    </location>
</feature>
<comment type="caution">
    <text evidence="3">The sequence shown here is derived from an EMBL/GenBank/DDBJ whole genome shotgun (WGS) entry which is preliminary data.</text>
</comment>
<keyword evidence="1" id="KW-0812">Transmembrane</keyword>
<evidence type="ECO:0008006" key="5">
    <source>
        <dbReference type="Google" id="ProtNLM"/>
    </source>
</evidence>
<organism evidence="3 4">
    <name type="scientific">Rubripirellula tenax</name>
    <dbReference type="NCBI Taxonomy" id="2528015"/>
    <lineage>
        <taxon>Bacteria</taxon>
        <taxon>Pseudomonadati</taxon>
        <taxon>Planctomycetota</taxon>
        <taxon>Planctomycetia</taxon>
        <taxon>Pirellulales</taxon>
        <taxon>Pirellulaceae</taxon>
        <taxon>Rubripirellula</taxon>
    </lineage>
</organism>
<keyword evidence="4" id="KW-1185">Reference proteome</keyword>
<evidence type="ECO:0000313" key="4">
    <source>
        <dbReference type="Proteomes" id="UP000318288"/>
    </source>
</evidence>
<keyword evidence="1" id="KW-0472">Membrane</keyword>
<accession>A0A5C6F9H6</accession>
<feature type="transmembrane region" description="Helical" evidence="1">
    <location>
        <begin position="208"/>
        <end position="224"/>
    </location>
</feature>
<name>A0A5C6F9H6_9BACT</name>
<dbReference type="OrthoDB" id="295195at2"/>
<evidence type="ECO:0000256" key="1">
    <source>
        <dbReference type="SAM" id="Phobius"/>
    </source>
</evidence>
<dbReference type="NCBIfam" id="TIGR02595">
    <property type="entry name" value="PEP_CTERM"/>
    <property type="match status" value="1"/>
</dbReference>
<evidence type="ECO:0000256" key="2">
    <source>
        <dbReference type="SAM" id="SignalP"/>
    </source>
</evidence>
<dbReference type="EMBL" id="SJPW01000003">
    <property type="protein sequence ID" value="TWU57094.1"/>
    <property type="molecule type" value="Genomic_DNA"/>
</dbReference>
<dbReference type="InterPro" id="IPR013424">
    <property type="entry name" value="Ice-binding_C"/>
</dbReference>
<protein>
    <recommendedName>
        <fullName evidence="5">PEP-CTERM protein-sorting domain-containing protein</fullName>
    </recommendedName>
</protein>
<evidence type="ECO:0000313" key="3">
    <source>
        <dbReference type="EMBL" id="TWU57094.1"/>
    </source>
</evidence>
<feature type="chain" id="PRO_5023060297" description="PEP-CTERM protein-sorting domain-containing protein" evidence="2">
    <location>
        <begin position="34"/>
        <end position="237"/>
    </location>
</feature>
<reference evidence="3 4" key="1">
    <citation type="submission" date="2019-02" db="EMBL/GenBank/DDBJ databases">
        <title>Deep-cultivation of Planctomycetes and their phenomic and genomic characterization uncovers novel biology.</title>
        <authorList>
            <person name="Wiegand S."/>
            <person name="Jogler M."/>
            <person name="Boedeker C."/>
            <person name="Pinto D."/>
            <person name="Vollmers J."/>
            <person name="Rivas-Marin E."/>
            <person name="Kohn T."/>
            <person name="Peeters S.H."/>
            <person name="Heuer A."/>
            <person name="Rast P."/>
            <person name="Oberbeckmann S."/>
            <person name="Bunk B."/>
            <person name="Jeske O."/>
            <person name="Meyerdierks A."/>
            <person name="Storesund J.E."/>
            <person name="Kallscheuer N."/>
            <person name="Luecker S."/>
            <person name="Lage O.M."/>
            <person name="Pohl T."/>
            <person name="Merkel B.J."/>
            <person name="Hornburger P."/>
            <person name="Mueller R.-W."/>
            <person name="Bruemmer F."/>
            <person name="Labrenz M."/>
            <person name="Spormann A.M."/>
            <person name="Op Den Camp H."/>
            <person name="Overmann J."/>
            <person name="Amann R."/>
            <person name="Jetten M.S.M."/>
            <person name="Mascher T."/>
            <person name="Medema M.H."/>
            <person name="Devos D.P."/>
            <person name="Kaster A.-K."/>
            <person name="Ovreas L."/>
            <person name="Rohde M."/>
            <person name="Galperin M.Y."/>
            <person name="Jogler C."/>
        </authorList>
    </citation>
    <scope>NUCLEOTIDE SEQUENCE [LARGE SCALE GENOMIC DNA]</scope>
    <source>
        <strain evidence="3 4">Poly51</strain>
    </source>
</reference>
<keyword evidence="1" id="KW-1133">Transmembrane helix</keyword>
<sequence precursor="true">MTYLLSSNRCLRSLKACVAVVLISLCHGVPASADYVISIGTPGAENVDLEQSRANQSIDFFLGEDLGGSAAQPVSSVVAFFSLEQGLIEGIIVPAGTETATNATGTVSATGAGTVGYFGAGNLAASTISKESDTSFLINQEFTNAMQPVNDSLAPLRWFTVNVDTTGLAPGTYGVTLSSPNASFRNSMNRPVAARANLSFTVTAIPEPSSVVAIAILGGGSLLVRRFRRRKSQKTSV</sequence>
<gene>
    <name evidence="3" type="ORF">Poly51_30150</name>
</gene>
<dbReference type="Proteomes" id="UP000318288">
    <property type="component" value="Unassembled WGS sequence"/>
</dbReference>
<dbReference type="AlphaFoldDB" id="A0A5C6F9H6"/>